<comment type="caution">
    <text evidence="1">The sequence shown here is derived from an EMBL/GenBank/DDBJ whole genome shotgun (WGS) entry which is preliminary data.</text>
</comment>
<dbReference type="Proteomes" id="UP000675121">
    <property type="component" value="Unassembled WGS sequence"/>
</dbReference>
<reference evidence="1" key="1">
    <citation type="submission" date="2021-02" db="EMBL/GenBank/DDBJ databases">
        <authorList>
            <person name="Vanwijnsberghe S."/>
        </authorList>
    </citation>
    <scope>NUCLEOTIDE SEQUENCE</scope>
    <source>
        <strain evidence="1">R-70211</strain>
    </source>
</reference>
<dbReference type="EMBL" id="CAJNAS010000036">
    <property type="protein sequence ID" value="CAE6964137.1"/>
    <property type="molecule type" value="Genomic_DNA"/>
</dbReference>
<accession>A0A9N8NF87</accession>
<proteinExistence type="predicted"/>
<organism evidence="1 2">
    <name type="scientific">Paraburkholderia domus</name>
    <dbReference type="NCBI Taxonomy" id="2793075"/>
    <lineage>
        <taxon>Bacteria</taxon>
        <taxon>Pseudomonadati</taxon>
        <taxon>Pseudomonadota</taxon>
        <taxon>Betaproteobacteria</taxon>
        <taxon>Burkholderiales</taxon>
        <taxon>Burkholderiaceae</taxon>
        <taxon>Paraburkholderia</taxon>
    </lineage>
</organism>
<dbReference type="RefSeq" id="WP_201084325.1">
    <property type="nucleotide sequence ID" value="NZ_CAJNAS010000036.1"/>
</dbReference>
<sequence length="73" mass="7877">MAATRWNAASCRCQATICLSSFLISPSDQVDVLNLVPQGIEQGTRNDLFDFIQPLSDLASPAKRAPLSLTPKS</sequence>
<gene>
    <name evidence="1" type="ORF">R70211_07198</name>
</gene>
<evidence type="ECO:0000313" key="2">
    <source>
        <dbReference type="Proteomes" id="UP000675121"/>
    </source>
</evidence>
<evidence type="ECO:0000313" key="1">
    <source>
        <dbReference type="EMBL" id="CAE6964137.1"/>
    </source>
</evidence>
<protein>
    <submittedName>
        <fullName evidence="1">Uncharacterized protein</fullName>
    </submittedName>
</protein>
<dbReference type="AlphaFoldDB" id="A0A9N8NF87"/>
<name>A0A9N8NF87_9BURK</name>
<keyword evidence="2" id="KW-1185">Reference proteome</keyword>